<evidence type="ECO:0000256" key="2">
    <source>
        <dbReference type="SAM" id="Phobius"/>
    </source>
</evidence>
<evidence type="ECO:0000313" key="3">
    <source>
        <dbReference type="EMBL" id="MFD1811609.1"/>
    </source>
</evidence>
<comment type="caution">
    <text evidence="3">The sequence shown here is derived from an EMBL/GenBank/DDBJ whole genome shotgun (WGS) entry which is preliminary data.</text>
</comment>
<evidence type="ECO:0000256" key="1">
    <source>
        <dbReference type="SAM" id="MobiDB-lite"/>
    </source>
</evidence>
<feature type="transmembrane region" description="Helical" evidence="2">
    <location>
        <begin position="78"/>
        <end position="101"/>
    </location>
</feature>
<sequence>MPRSEHVSTGPRRAVLLLALALGVLAMHHVATSLPASAAHSPTQSVMQSNPAAPATDHSATPPADHGDGGDHSGGQHMLASCLAVLAGGVALLLVLLLFGVPAATGGPVARVRDFRMRAGRGPPFAPDTSTRLATLCLLRV</sequence>
<proteinExistence type="predicted"/>
<dbReference type="Pfam" id="PF19650">
    <property type="entry name" value="DUF6153"/>
    <property type="match status" value="1"/>
</dbReference>
<keyword evidence="2" id="KW-0472">Membrane</keyword>
<dbReference type="Proteomes" id="UP001597286">
    <property type="component" value="Unassembled WGS sequence"/>
</dbReference>
<accession>A0ABW4P1J2</accession>
<dbReference type="RefSeq" id="WP_378484140.1">
    <property type="nucleotide sequence ID" value="NZ_JBHUFB010000007.1"/>
</dbReference>
<keyword evidence="4" id="KW-1185">Reference proteome</keyword>
<organism evidence="3 4">
    <name type="scientific">Rhodococcus gannanensis</name>
    <dbReference type="NCBI Taxonomy" id="1960308"/>
    <lineage>
        <taxon>Bacteria</taxon>
        <taxon>Bacillati</taxon>
        <taxon>Actinomycetota</taxon>
        <taxon>Actinomycetes</taxon>
        <taxon>Mycobacteriales</taxon>
        <taxon>Nocardiaceae</taxon>
        <taxon>Rhodococcus</taxon>
    </lineage>
</organism>
<name>A0ABW4P1J2_9NOCA</name>
<evidence type="ECO:0000313" key="4">
    <source>
        <dbReference type="Proteomes" id="UP001597286"/>
    </source>
</evidence>
<keyword evidence="2" id="KW-1133">Transmembrane helix</keyword>
<protein>
    <submittedName>
        <fullName evidence="3">DUF6153 family protein</fullName>
    </submittedName>
</protein>
<reference evidence="4" key="1">
    <citation type="journal article" date="2019" name="Int. J. Syst. Evol. Microbiol.">
        <title>The Global Catalogue of Microorganisms (GCM) 10K type strain sequencing project: providing services to taxonomists for standard genome sequencing and annotation.</title>
        <authorList>
            <consortium name="The Broad Institute Genomics Platform"/>
            <consortium name="The Broad Institute Genome Sequencing Center for Infectious Disease"/>
            <person name="Wu L."/>
            <person name="Ma J."/>
        </authorList>
    </citation>
    <scope>NUCLEOTIDE SEQUENCE [LARGE SCALE GENOMIC DNA]</scope>
    <source>
        <strain evidence="4">DT72</strain>
    </source>
</reference>
<feature type="region of interest" description="Disordered" evidence="1">
    <location>
        <begin position="39"/>
        <end position="73"/>
    </location>
</feature>
<dbReference type="EMBL" id="JBHUFB010000007">
    <property type="protein sequence ID" value="MFD1811609.1"/>
    <property type="molecule type" value="Genomic_DNA"/>
</dbReference>
<feature type="compositionally biased region" description="Polar residues" evidence="1">
    <location>
        <begin position="40"/>
        <end position="51"/>
    </location>
</feature>
<keyword evidence="2" id="KW-0812">Transmembrane</keyword>
<dbReference type="InterPro" id="IPR046151">
    <property type="entry name" value="DUF6153"/>
</dbReference>
<gene>
    <name evidence="3" type="ORF">ACFSJG_05240</name>
</gene>